<protein>
    <recommendedName>
        <fullName evidence="4">Celp0028 effector like protein</fullName>
    </recommendedName>
</protein>
<feature type="chain" id="PRO_5034003180" description="Celp0028 effector like protein" evidence="1">
    <location>
        <begin position="17"/>
        <end position="253"/>
    </location>
</feature>
<accession>A0A8H4IUV8</accession>
<organism evidence="2 3">
    <name type="scientific">Botryosphaeria dothidea</name>
    <dbReference type="NCBI Taxonomy" id="55169"/>
    <lineage>
        <taxon>Eukaryota</taxon>
        <taxon>Fungi</taxon>
        <taxon>Dikarya</taxon>
        <taxon>Ascomycota</taxon>
        <taxon>Pezizomycotina</taxon>
        <taxon>Dothideomycetes</taxon>
        <taxon>Dothideomycetes incertae sedis</taxon>
        <taxon>Botryosphaeriales</taxon>
        <taxon>Botryosphaeriaceae</taxon>
        <taxon>Botryosphaeria</taxon>
    </lineage>
</organism>
<dbReference type="OrthoDB" id="4831122at2759"/>
<dbReference type="AlphaFoldDB" id="A0A8H4IUV8"/>
<evidence type="ECO:0000256" key="1">
    <source>
        <dbReference type="SAM" id="SignalP"/>
    </source>
</evidence>
<name>A0A8H4IUV8_9PEZI</name>
<dbReference type="EMBL" id="WWBZ02000033">
    <property type="protein sequence ID" value="KAF4306802.1"/>
    <property type="molecule type" value="Genomic_DNA"/>
</dbReference>
<comment type="caution">
    <text evidence="2">The sequence shown here is derived from an EMBL/GenBank/DDBJ whole genome shotgun (WGS) entry which is preliminary data.</text>
</comment>
<dbReference type="Proteomes" id="UP000572817">
    <property type="component" value="Unassembled WGS sequence"/>
</dbReference>
<sequence>MYVKTALLGLVAVAAALPTEAPLEKRILSEDDVIIFGDNGLHTIMKAADYDALQKRDVPPPPPFAHLGNTIYPAAVKAPSNFTAPIGLHSKRADCEESSEVQLENKSNFQQWDVPMSSVVTAEVDQALVTVTDGYSLENSLTISTGYSVSIESVLSVSLGIDYGVSWTTTQTTSYAFYVPAGKSGLIVSNPDTTRYTGKVLTGCTDNPSTATFTSDVYTSQSYKDLAWVKGVIRLCSSDKYPVPFCVGSGEHR</sequence>
<feature type="signal peptide" evidence="1">
    <location>
        <begin position="1"/>
        <end position="16"/>
    </location>
</feature>
<gene>
    <name evidence="2" type="ORF">GTA08_BOTSDO05215</name>
</gene>
<reference evidence="2" key="1">
    <citation type="submission" date="2020-04" db="EMBL/GenBank/DDBJ databases">
        <title>Genome Assembly and Annotation of Botryosphaeria dothidea sdau 11-99, a Latent Pathogen of Apple Fruit Ring Rot in China.</title>
        <authorList>
            <person name="Yu C."/>
            <person name="Diao Y."/>
            <person name="Lu Q."/>
            <person name="Zhao J."/>
            <person name="Cui S."/>
            <person name="Peng C."/>
            <person name="He B."/>
            <person name="Liu H."/>
        </authorList>
    </citation>
    <scope>NUCLEOTIDE SEQUENCE [LARGE SCALE GENOMIC DNA]</scope>
    <source>
        <strain evidence="2">Sdau11-99</strain>
    </source>
</reference>
<proteinExistence type="predicted"/>
<evidence type="ECO:0000313" key="2">
    <source>
        <dbReference type="EMBL" id="KAF4306802.1"/>
    </source>
</evidence>
<evidence type="ECO:0008006" key="4">
    <source>
        <dbReference type="Google" id="ProtNLM"/>
    </source>
</evidence>
<keyword evidence="1" id="KW-0732">Signal</keyword>
<evidence type="ECO:0000313" key="3">
    <source>
        <dbReference type="Proteomes" id="UP000572817"/>
    </source>
</evidence>
<keyword evidence="3" id="KW-1185">Reference proteome</keyword>